<dbReference type="InterPro" id="IPR001128">
    <property type="entry name" value="Cyt_P450"/>
</dbReference>
<keyword evidence="3" id="KW-0560">Oxidoreductase</keyword>
<gene>
    <name evidence="4" type="ORF">KEF85_15720</name>
</gene>
<evidence type="ECO:0000256" key="1">
    <source>
        <dbReference type="ARBA" id="ARBA00001971"/>
    </source>
</evidence>
<comment type="similarity">
    <text evidence="2 3">Belongs to the cytochrome P450 family.</text>
</comment>
<dbReference type="PANTHER" id="PTHR46696:SF1">
    <property type="entry name" value="CYTOCHROME P450 YJIB-RELATED"/>
    <property type="match status" value="1"/>
</dbReference>
<dbReference type="InterPro" id="IPR017972">
    <property type="entry name" value="Cyt_P450_CS"/>
</dbReference>
<dbReference type="Pfam" id="PF00067">
    <property type="entry name" value="p450"/>
    <property type="match status" value="1"/>
</dbReference>
<dbReference type="Gene3D" id="1.10.630.10">
    <property type="entry name" value="Cytochrome P450"/>
    <property type="match status" value="1"/>
</dbReference>
<keyword evidence="3" id="KW-0503">Monooxygenase</keyword>
<dbReference type="AlphaFoldDB" id="A0A975MMT3"/>
<accession>A0A975MMT3</accession>
<evidence type="ECO:0000313" key="5">
    <source>
        <dbReference type="Proteomes" id="UP000676649"/>
    </source>
</evidence>
<organism evidence="4 5">
    <name type="scientific">Methylomonas paludis</name>
    <dbReference type="NCBI Taxonomy" id="1173101"/>
    <lineage>
        <taxon>Bacteria</taxon>
        <taxon>Pseudomonadati</taxon>
        <taxon>Pseudomonadota</taxon>
        <taxon>Gammaproteobacteria</taxon>
        <taxon>Methylococcales</taxon>
        <taxon>Methylococcaceae</taxon>
        <taxon>Methylomonas</taxon>
    </lineage>
</organism>
<dbReference type="EMBL" id="CP073754">
    <property type="protein sequence ID" value="QWF70748.1"/>
    <property type="molecule type" value="Genomic_DNA"/>
</dbReference>
<dbReference type="KEGG" id="mpad:KEF85_15720"/>
<dbReference type="PANTHER" id="PTHR46696">
    <property type="entry name" value="P450, PUTATIVE (EUROFUNG)-RELATED"/>
    <property type="match status" value="1"/>
</dbReference>
<dbReference type="GO" id="GO:0005506">
    <property type="term" value="F:iron ion binding"/>
    <property type="evidence" value="ECO:0007669"/>
    <property type="project" value="InterPro"/>
</dbReference>
<name>A0A975MMT3_9GAMM</name>
<dbReference type="GO" id="GO:0004497">
    <property type="term" value="F:monooxygenase activity"/>
    <property type="evidence" value="ECO:0007669"/>
    <property type="project" value="UniProtKB-KW"/>
</dbReference>
<protein>
    <submittedName>
        <fullName evidence="4">Cytochrome P450</fullName>
    </submittedName>
</protein>
<dbReference type="PROSITE" id="PS00086">
    <property type="entry name" value="CYTOCHROME_P450"/>
    <property type="match status" value="1"/>
</dbReference>
<comment type="cofactor">
    <cofactor evidence="1">
        <name>heme</name>
        <dbReference type="ChEBI" id="CHEBI:30413"/>
    </cofactor>
</comment>
<keyword evidence="3" id="KW-0408">Iron</keyword>
<dbReference type="Proteomes" id="UP000676649">
    <property type="component" value="Chromosome"/>
</dbReference>
<evidence type="ECO:0000256" key="3">
    <source>
        <dbReference type="RuleBase" id="RU000461"/>
    </source>
</evidence>
<evidence type="ECO:0000256" key="2">
    <source>
        <dbReference type="ARBA" id="ARBA00010617"/>
    </source>
</evidence>
<dbReference type="GO" id="GO:0016705">
    <property type="term" value="F:oxidoreductase activity, acting on paired donors, with incorporation or reduction of molecular oxygen"/>
    <property type="evidence" value="ECO:0007669"/>
    <property type="project" value="InterPro"/>
</dbReference>
<reference evidence="4" key="1">
    <citation type="submission" date="2021-04" db="EMBL/GenBank/DDBJ databases">
        <title>Draft genome sequence data of methanotrophic Methylovulum sp. strain S1L and Methylomonas sp. strain S2AM isolated from boreal lake water columns.</title>
        <authorList>
            <person name="Rissanen A.J."/>
            <person name="Mangayil R."/>
            <person name="Svenning M.M."/>
            <person name="Khanongnuch R."/>
        </authorList>
    </citation>
    <scope>NUCLEOTIDE SEQUENCE</scope>
    <source>
        <strain evidence="4">S2AM</strain>
    </source>
</reference>
<proteinExistence type="inferred from homology"/>
<dbReference type="InterPro" id="IPR036396">
    <property type="entry name" value="Cyt_P450_sf"/>
</dbReference>
<keyword evidence="3" id="KW-0349">Heme</keyword>
<keyword evidence="5" id="KW-1185">Reference proteome</keyword>
<dbReference type="SUPFAM" id="SSF48264">
    <property type="entry name" value="Cytochrome P450"/>
    <property type="match status" value="1"/>
</dbReference>
<sequence length="448" mass="51361">MRNGDLIMTTNYLEIYDATAEDEKFALVYKWMWQEPLSFFKELREKRPILVTPKATIITRFADVTDVLNLPKIFTVALYLPKMGNGIYLMAHDDDALHTREKSMMQSLLNRDDLPAVRSMIANIAQNILAQANGKLEIVNQYCRMVPAGLVQDYFGLTGVDKAELIDWSYWNQYNTFHNQPFDLIPAEKKQFIEQQQNRVSKSLGIYIAELMARRKLAIALERADLWQALVCKLQILLRQLQGKKHEPLRDDIVTRMLRNHFAEAMDLDLKRLGVNAGGLLIGAIETTSQAVAQAIQFLLQHPDYLAQARTKAALADPAEFDGLIWEVLRFVPIAPYLFRQTAETYVVGQGQDYATTIPAQSYVLIATQSAMFDPAAFDHPDEIRAQRNWYHYFHFGFGSHECLGRYIGMVMIPEMVRHVVLQNNLAAVAPIDYKSGPFPEEYQLHWQ</sequence>
<evidence type="ECO:0000313" key="4">
    <source>
        <dbReference type="EMBL" id="QWF70748.1"/>
    </source>
</evidence>
<keyword evidence="3" id="KW-0479">Metal-binding</keyword>
<dbReference type="GO" id="GO:0020037">
    <property type="term" value="F:heme binding"/>
    <property type="evidence" value="ECO:0007669"/>
    <property type="project" value="InterPro"/>
</dbReference>